<protein>
    <submittedName>
        <fullName evidence="1">Uncharacterized protein</fullName>
    </submittedName>
</protein>
<evidence type="ECO:0000313" key="1">
    <source>
        <dbReference type="EMBL" id="MQY07162.1"/>
    </source>
</evidence>
<dbReference type="Proteomes" id="UP000487268">
    <property type="component" value="Unassembled WGS sequence"/>
</dbReference>
<dbReference type="RefSeq" id="WP_153536808.1">
    <property type="nucleotide sequence ID" value="NZ_WEGH01000003.1"/>
</dbReference>
<dbReference type="OrthoDB" id="4535590at2"/>
<evidence type="ECO:0000313" key="2">
    <source>
        <dbReference type="Proteomes" id="UP000487268"/>
    </source>
</evidence>
<dbReference type="EMBL" id="WEGH01000003">
    <property type="protein sequence ID" value="MQY07162.1"/>
    <property type="molecule type" value="Genomic_DNA"/>
</dbReference>
<keyword evidence="2" id="KW-1185">Reference proteome</keyword>
<sequence>MTNLPQATARLDAALAGLAVTFRGMTAHPDEYNCVCHWGSAEEPALLKTPDVELAPDLLRRTWETTDWDHQALVLRRILPQCARALVSGHLPSDDAGRYIALGEWRQWPASQVHLAEAVEQWEYDLLVDELPWENWEYQRTDEERCIELTAWLLRHASPRLRVHGVPEERLQRIRLFGVPVPTRWDDPHWPYQADD</sequence>
<gene>
    <name evidence="1" type="ORF">ACRB68_52610</name>
</gene>
<comment type="caution">
    <text evidence="1">The sequence shown here is derived from an EMBL/GenBank/DDBJ whole genome shotgun (WGS) entry which is preliminary data.</text>
</comment>
<reference evidence="1 2" key="1">
    <citation type="submission" date="2019-10" db="EMBL/GenBank/DDBJ databases">
        <title>Actinomadura rubteroloni sp. nov. and Actinomadura macrotermitis sp. nov., isolated from the gut of fungus growing-termite Macrotermes natalensis.</title>
        <authorList>
            <person name="Benndorf R."/>
            <person name="Martin K."/>
            <person name="Kuefner M."/>
            <person name="De Beer W."/>
            <person name="Kaster A.-K."/>
            <person name="Vollmers J."/>
            <person name="Poulsen M."/>
            <person name="Beemelmanns C."/>
        </authorList>
    </citation>
    <scope>NUCLEOTIDE SEQUENCE [LARGE SCALE GENOMIC DNA]</scope>
    <source>
        <strain evidence="1 2">RB68</strain>
    </source>
</reference>
<accession>A0A7K0C245</accession>
<name>A0A7K0C245_9ACTN</name>
<organism evidence="1 2">
    <name type="scientific">Actinomadura macrotermitis</name>
    <dbReference type="NCBI Taxonomy" id="2585200"/>
    <lineage>
        <taxon>Bacteria</taxon>
        <taxon>Bacillati</taxon>
        <taxon>Actinomycetota</taxon>
        <taxon>Actinomycetes</taxon>
        <taxon>Streptosporangiales</taxon>
        <taxon>Thermomonosporaceae</taxon>
        <taxon>Actinomadura</taxon>
    </lineage>
</organism>
<dbReference type="AlphaFoldDB" id="A0A7K0C245"/>
<proteinExistence type="predicted"/>